<dbReference type="InterPro" id="IPR023772">
    <property type="entry name" value="DNA-bd_HTH_TetR-type_CS"/>
</dbReference>
<dbReference type="InterPro" id="IPR009057">
    <property type="entry name" value="Homeodomain-like_sf"/>
</dbReference>
<evidence type="ECO:0000313" key="6">
    <source>
        <dbReference type="EMBL" id="PWV75012.1"/>
    </source>
</evidence>
<dbReference type="SUPFAM" id="SSF46689">
    <property type="entry name" value="Homeodomain-like"/>
    <property type="match status" value="1"/>
</dbReference>
<evidence type="ECO:0000259" key="5">
    <source>
        <dbReference type="PROSITE" id="PS50977"/>
    </source>
</evidence>
<evidence type="ECO:0000256" key="3">
    <source>
        <dbReference type="ARBA" id="ARBA00023163"/>
    </source>
</evidence>
<organism evidence="6 7">
    <name type="scientific">Nocardia neocaledoniensis</name>
    <dbReference type="NCBI Taxonomy" id="236511"/>
    <lineage>
        <taxon>Bacteria</taxon>
        <taxon>Bacillati</taxon>
        <taxon>Actinomycetota</taxon>
        <taxon>Actinomycetes</taxon>
        <taxon>Mycobacteriales</taxon>
        <taxon>Nocardiaceae</taxon>
        <taxon>Nocardia</taxon>
    </lineage>
</organism>
<dbReference type="Pfam" id="PF00440">
    <property type="entry name" value="TetR_N"/>
    <property type="match status" value="1"/>
</dbReference>
<dbReference type="GO" id="GO:0000976">
    <property type="term" value="F:transcription cis-regulatory region binding"/>
    <property type="evidence" value="ECO:0007669"/>
    <property type="project" value="TreeGrafter"/>
</dbReference>
<dbReference type="InterPro" id="IPR050109">
    <property type="entry name" value="HTH-type_TetR-like_transc_reg"/>
</dbReference>
<protein>
    <submittedName>
        <fullName evidence="6">TetR family transcriptional regulator</fullName>
    </submittedName>
</protein>
<evidence type="ECO:0000256" key="2">
    <source>
        <dbReference type="ARBA" id="ARBA00023125"/>
    </source>
</evidence>
<gene>
    <name evidence="6" type="ORF">DFR69_10578</name>
</gene>
<keyword evidence="3" id="KW-0804">Transcription</keyword>
<dbReference type="GO" id="GO:0003700">
    <property type="term" value="F:DNA-binding transcription factor activity"/>
    <property type="evidence" value="ECO:0007669"/>
    <property type="project" value="TreeGrafter"/>
</dbReference>
<proteinExistence type="predicted"/>
<sequence>MPSTRQPRPTAGTSPARRRHARRDQFIDIAQRVFAGRGYHGVTMQMVCESAGITKPILYQYFSGKLELYLAVVQRYLDQLATAVRETLAAPPSDYDTVRGTITAFFDVVDGDASGTHVLVFDSAVPSEPSVRWRVQTAKAECTATVAAALCHRDETPWRTQLLAAWLVGAGIAAAGQWHRTGRPIPKGQAVETTTQLCWAGLQSAAAVPAAAAVA</sequence>
<dbReference type="PROSITE" id="PS50977">
    <property type="entry name" value="HTH_TETR_2"/>
    <property type="match status" value="1"/>
</dbReference>
<dbReference type="InterPro" id="IPR054129">
    <property type="entry name" value="DesT_TetR_C"/>
</dbReference>
<dbReference type="RefSeq" id="WP_110038388.1">
    <property type="nucleotide sequence ID" value="NZ_QGTL01000005.1"/>
</dbReference>
<dbReference type="PRINTS" id="PR00455">
    <property type="entry name" value="HTHTETR"/>
</dbReference>
<dbReference type="PANTHER" id="PTHR30055:SF160">
    <property type="entry name" value="TRANSCRIPTIONAL REGULATORY PROTEIN (PROBABLY ASNC-FAMILY)-RELATED"/>
    <property type="match status" value="1"/>
</dbReference>
<dbReference type="InterPro" id="IPR036271">
    <property type="entry name" value="Tet_transcr_reg_TetR-rel_C_sf"/>
</dbReference>
<reference evidence="6 7" key="1">
    <citation type="submission" date="2018-05" db="EMBL/GenBank/DDBJ databases">
        <title>Genomic Encyclopedia of Type Strains, Phase IV (KMG-IV): sequencing the most valuable type-strain genomes for metagenomic binning, comparative biology and taxonomic classification.</title>
        <authorList>
            <person name="Goeker M."/>
        </authorList>
    </citation>
    <scope>NUCLEOTIDE SEQUENCE [LARGE SCALE GENOMIC DNA]</scope>
    <source>
        <strain evidence="6 7">DSM 44717</strain>
    </source>
</reference>
<dbReference type="Proteomes" id="UP000246410">
    <property type="component" value="Unassembled WGS sequence"/>
</dbReference>
<accession>A0A317NJA3</accession>
<dbReference type="PROSITE" id="PS01081">
    <property type="entry name" value="HTH_TETR_1"/>
    <property type="match status" value="1"/>
</dbReference>
<keyword evidence="1" id="KW-0805">Transcription regulation</keyword>
<keyword evidence="2 4" id="KW-0238">DNA-binding</keyword>
<evidence type="ECO:0000313" key="7">
    <source>
        <dbReference type="Proteomes" id="UP000246410"/>
    </source>
</evidence>
<evidence type="ECO:0000256" key="1">
    <source>
        <dbReference type="ARBA" id="ARBA00023015"/>
    </source>
</evidence>
<dbReference type="PANTHER" id="PTHR30055">
    <property type="entry name" value="HTH-TYPE TRANSCRIPTIONAL REGULATOR RUTR"/>
    <property type="match status" value="1"/>
</dbReference>
<feature type="domain" description="HTH tetR-type" evidence="5">
    <location>
        <begin position="20"/>
        <end position="80"/>
    </location>
</feature>
<comment type="caution">
    <text evidence="6">The sequence shown here is derived from an EMBL/GenBank/DDBJ whole genome shotgun (WGS) entry which is preliminary data.</text>
</comment>
<keyword evidence="7" id="KW-1185">Reference proteome</keyword>
<dbReference type="Pfam" id="PF21943">
    <property type="entry name" value="TetR_C_46"/>
    <property type="match status" value="1"/>
</dbReference>
<dbReference type="SUPFAM" id="SSF48498">
    <property type="entry name" value="Tetracyclin repressor-like, C-terminal domain"/>
    <property type="match status" value="1"/>
</dbReference>
<evidence type="ECO:0000256" key="4">
    <source>
        <dbReference type="PROSITE-ProRule" id="PRU00335"/>
    </source>
</evidence>
<dbReference type="InterPro" id="IPR001647">
    <property type="entry name" value="HTH_TetR"/>
</dbReference>
<feature type="DNA-binding region" description="H-T-H motif" evidence="4">
    <location>
        <begin position="43"/>
        <end position="62"/>
    </location>
</feature>
<name>A0A317NJA3_9NOCA</name>
<dbReference type="EMBL" id="QGTL01000005">
    <property type="protein sequence ID" value="PWV75012.1"/>
    <property type="molecule type" value="Genomic_DNA"/>
</dbReference>
<dbReference type="Gene3D" id="1.10.357.10">
    <property type="entry name" value="Tetracycline Repressor, domain 2"/>
    <property type="match status" value="1"/>
</dbReference>
<dbReference type="AlphaFoldDB" id="A0A317NJA3"/>